<dbReference type="PANTHER" id="PTHR43646">
    <property type="entry name" value="GLYCOSYLTRANSFERASE"/>
    <property type="match status" value="1"/>
</dbReference>
<dbReference type="GO" id="GO:0016757">
    <property type="term" value="F:glycosyltransferase activity"/>
    <property type="evidence" value="ECO:0007669"/>
    <property type="project" value="UniProtKB-KW"/>
</dbReference>
<evidence type="ECO:0000256" key="3">
    <source>
        <dbReference type="ARBA" id="ARBA00022676"/>
    </source>
</evidence>
<dbReference type="SUPFAM" id="SSF53448">
    <property type="entry name" value="Nucleotide-diphospho-sugar transferases"/>
    <property type="match status" value="1"/>
</dbReference>
<proteinExistence type="predicted"/>
<dbReference type="GO" id="GO:0005886">
    <property type="term" value="C:plasma membrane"/>
    <property type="evidence" value="ECO:0007669"/>
    <property type="project" value="UniProtKB-SubCell"/>
</dbReference>
<reference evidence="7 8" key="1">
    <citation type="submission" date="2018-12" db="EMBL/GenBank/DDBJ databases">
        <title>The complete genome of the methanogenic archaea of the candidate phylum Verstraetearchaeota, obtained from the metagenome of underground thermal water.</title>
        <authorList>
            <person name="Kadnikov V.V."/>
            <person name="Mardanov A.V."/>
            <person name="Beletsky A.V."/>
            <person name="Karnachuk O.V."/>
            <person name="Ravin N.V."/>
        </authorList>
    </citation>
    <scope>NUCLEOTIDE SEQUENCE [LARGE SCALE GENOMIC DNA]</scope>
    <source>
        <strain evidence="7">Ch88</strain>
    </source>
</reference>
<gene>
    <name evidence="7" type="ORF">Metus_1394</name>
</gene>
<keyword evidence="4" id="KW-0808">Transferase</keyword>
<feature type="domain" description="Glycosyltransferase 2-like" evidence="6">
    <location>
        <begin position="5"/>
        <end position="129"/>
    </location>
</feature>
<dbReference type="InterPro" id="IPR001173">
    <property type="entry name" value="Glyco_trans_2-like"/>
</dbReference>
<dbReference type="Pfam" id="PF00535">
    <property type="entry name" value="Glycos_transf_2"/>
    <property type="match status" value="1"/>
</dbReference>
<dbReference type="Gene3D" id="3.90.550.10">
    <property type="entry name" value="Spore Coat Polysaccharide Biosynthesis Protein SpsA, Chain A"/>
    <property type="match status" value="1"/>
</dbReference>
<evidence type="ECO:0000259" key="6">
    <source>
        <dbReference type="Pfam" id="PF00535"/>
    </source>
</evidence>
<dbReference type="PANTHER" id="PTHR43646:SF2">
    <property type="entry name" value="GLYCOSYLTRANSFERASE 2-LIKE DOMAIN-CONTAINING PROTEIN"/>
    <property type="match status" value="1"/>
</dbReference>
<protein>
    <recommendedName>
        <fullName evidence="6">Glycosyltransferase 2-like domain-containing protein</fullName>
    </recommendedName>
</protein>
<name>A0A3S3RMV2_METS7</name>
<dbReference type="AlphaFoldDB" id="A0A3S3RMV2"/>
<keyword evidence="2" id="KW-1003">Cell membrane</keyword>
<evidence type="ECO:0000256" key="1">
    <source>
        <dbReference type="ARBA" id="ARBA00004236"/>
    </source>
</evidence>
<comment type="caution">
    <text evidence="7">The sequence shown here is derived from an EMBL/GenBank/DDBJ whole genome shotgun (WGS) entry which is preliminary data.</text>
</comment>
<dbReference type="InterPro" id="IPR029044">
    <property type="entry name" value="Nucleotide-diphossugar_trans"/>
</dbReference>
<organism evidence="7 8">
    <name type="scientific">Methanosuratincola subterraneus</name>
    <dbReference type="NCBI Taxonomy" id="2593994"/>
    <lineage>
        <taxon>Archaea</taxon>
        <taxon>Thermoproteota</taxon>
        <taxon>Methanosuratincolia</taxon>
        <taxon>Candidatus Methanomethylicales</taxon>
        <taxon>Candidatus Methanomethylicaceae</taxon>
        <taxon>Candidatus Methanosuratincola (ex Vanwonterghem et al. 2016)</taxon>
    </lineage>
</organism>
<evidence type="ECO:0000313" key="8">
    <source>
        <dbReference type="Proteomes" id="UP000288215"/>
    </source>
</evidence>
<evidence type="ECO:0000256" key="2">
    <source>
        <dbReference type="ARBA" id="ARBA00022475"/>
    </source>
</evidence>
<dbReference type="EMBL" id="RXGA01000003">
    <property type="protein sequence ID" value="RWX73420.1"/>
    <property type="molecule type" value="Genomic_DNA"/>
</dbReference>
<comment type="subcellular location">
    <subcellularLocation>
        <location evidence="1">Cell membrane</location>
    </subcellularLocation>
</comment>
<keyword evidence="5" id="KW-0472">Membrane</keyword>
<accession>A0A3S3RMV2</accession>
<keyword evidence="3" id="KW-0328">Glycosyltransferase</keyword>
<evidence type="ECO:0000313" key="7">
    <source>
        <dbReference type="EMBL" id="RWX73420.1"/>
    </source>
</evidence>
<sequence length="233" mass="26376">MVEISVIVPTYNEEKVIARTLSHLLRQTVPRSEYEIIVVDGGSSDRTVEIASRYADRVIPQTGKGVGGARNDGARVARGRILVHTDADVAPDPDWLERIRSNFKDGVVAVCGPDYPLENKFKYRLLYFFVNLFSDVAYLIGIVGTRGTNTAVLKDKFFEAGGYTDYPLCDDVELGFRLKRLGRVVYTRDTMVRASARRFEKYGIVRVLNGWIRGDLMLIRGRRTVGSYHRESY</sequence>
<evidence type="ECO:0000256" key="5">
    <source>
        <dbReference type="ARBA" id="ARBA00023136"/>
    </source>
</evidence>
<dbReference type="Proteomes" id="UP000288215">
    <property type="component" value="Unassembled WGS sequence"/>
</dbReference>
<evidence type="ECO:0000256" key="4">
    <source>
        <dbReference type="ARBA" id="ARBA00022679"/>
    </source>
</evidence>